<comment type="caution">
    <text evidence="1">The sequence shown here is derived from an EMBL/GenBank/DDBJ whole genome shotgun (WGS) entry which is preliminary data.</text>
</comment>
<dbReference type="Gene3D" id="2.60.120.260">
    <property type="entry name" value="Galactose-binding domain-like"/>
    <property type="match status" value="1"/>
</dbReference>
<sequence>MKTYSVLIALFTTVVLLSACKKEEPQSQPIANVLTNGDFEATPYQDWTTNLGKTSTTKPNTYSVSYSTEAASSPSHSIKVICSAAPDDTTYQFMQQVLYMGTTPIPAGAKLTMKVKIKTVNVQGNGISLALGGNLGASANYAPAFYTSTEGKTSIVGTQEFTEYSLTFDSFPANMYSMYVLLFFLPKTTGTAYYDDVSLRVN</sequence>
<dbReference type="AlphaFoldDB" id="A0A6M0IJX3"/>
<dbReference type="RefSeq" id="WP_164038841.1">
    <property type="nucleotide sequence ID" value="NZ_JAAGNZ010000001.1"/>
</dbReference>
<keyword evidence="2" id="KW-1185">Reference proteome</keyword>
<name>A0A6M0IJX3_9BACT</name>
<accession>A0A6M0IJX3</accession>
<evidence type="ECO:0000313" key="2">
    <source>
        <dbReference type="Proteomes" id="UP000477386"/>
    </source>
</evidence>
<dbReference type="Proteomes" id="UP000477386">
    <property type="component" value="Unassembled WGS sequence"/>
</dbReference>
<gene>
    <name evidence="1" type="ORF">GK091_13570</name>
</gene>
<reference evidence="1 2" key="1">
    <citation type="submission" date="2020-02" db="EMBL/GenBank/DDBJ databases">
        <title>Draft genome sequence of two Spirosoma agri KCTC 52727 and Spirosoma terrae KCTC 52035.</title>
        <authorList>
            <person name="Rojas J."/>
            <person name="Ambika Manirajan B."/>
            <person name="Ratering S."/>
            <person name="Suarez C."/>
            <person name="Schnell S."/>
        </authorList>
    </citation>
    <scope>NUCLEOTIDE SEQUENCE [LARGE SCALE GENOMIC DNA]</scope>
    <source>
        <strain evidence="1 2">KCTC 52727</strain>
    </source>
</reference>
<dbReference type="EMBL" id="JAAGNZ010000001">
    <property type="protein sequence ID" value="NEU67915.1"/>
    <property type="molecule type" value="Genomic_DNA"/>
</dbReference>
<evidence type="ECO:0000313" key="1">
    <source>
        <dbReference type="EMBL" id="NEU67915.1"/>
    </source>
</evidence>
<organism evidence="1 2">
    <name type="scientific">Spirosoma agri</name>
    <dbReference type="NCBI Taxonomy" id="1987381"/>
    <lineage>
        <taxon>Bacteria</taxon>
        <taxon>Pseudomonadati</taxon>
        <taxon>Bacteroidota</taxon>
        <taxon>Cytophagia</taxon>
        <taxon>Cytophagales</taxon>
        <taxon>Cytophagaceae</taxon>
        <taxon>Spirosoma</taxon>
    </lineage>
</organism>
<dbReference type="PROSITE" id="PS51257">
    <property type="entry name" value="PROKAR_LIPOPROTEIN"/>
    <property type="match status" value="1"/>
</dbReference>
<protein>
    <submittedName>
        <fullName evidence="1">Uncharacterized protein</fullName>
    </submittedName>
</protein>
<proteinExistence type="predicted"/>